<feature type="transmembrane region" description="Helical" evidence="5">
    <location>
        <begin position="196"/>
        <end position="212"/>
    </location>
</feature>
<dbReference type="InterPro" id="IPR003810">
    <property type="entry name" value="Mntp/YtaF"/>
</dbReference>
<keyword evidence="1" id="KW-1003">Cell membrane</keyword>
<evidence type="ECO:0000256" key="1">
    <source>
        <dbReference type="ARBA" id="ARBA00022475"/>
    </source>
</evidence>
<evidence type="ECO:0000313" key="7">
    <source>
        <dbReference type="Proteomes" id="UP001222800"/>
    </source>
</evidence>
<feature type="transmembrane region" description="Helical" evidence="5">
    <location>
        <begin position="6"/>
        <end position="25"/>
    </location>
</feature>
<feature type="transmembrane region" description="Helical" evidence="5">
    <location>
        <begin position="165"/>
        <end position="184"/>
    </location>
</feature>
<evidence type="ECO:0000256" key="3">
    <source>
        <dbReference type="ARBA" id="ARBA00022989"/>
    </source>
</evidence>
<dbReference type="PANTHER" id="PTHR35529">
    <property type="entry name" value="MANGANESE EFFLUX PUMP MNTP-RELATED"/>
    <property type="match status" value="1"/>
</dbReference>
<organism evidence="6 7">
    <name type="scientific">Tepidibacter hydrothermalis</name>
    <dbReference type="NCBI Taxonomy" id="3036126"/>
    <lineage>
        <taxon>Bacteria</taxon>
        <taxon>Bacillati</taxon>
        <taxon>Bacillota</taxon>
        <taxon>Clostridia</taxon>
        <taxon>Peptostreptococcales</taxon>
        <taxon>Peptostreptococcaceae</taxon>
        <taxon>Tepidibacter</taxon>
    </lineage>
</organism>
<keyword evidence="3 5" id="KW-1133">Transmembrane helix</keyword>
<dbReference type="PANTHER" id="PTHR35529:SF2">
    <property type="entry name" value="SPORULATION PROTEIN YTAF-RELATED"/>
    <property type="match status" value="1"/>
</dbReference>
<keyword evidence="7" id="KW-1185">Reference proteome</keyword>
<dbReference type="RefSeq" id="WP_277732619.1">
    <property type="nucleotide sequence ID" value="NZ_CP120733.1"/>
</dbReference>
<keyword evidence="2 5" id="KW-0812">Transmembrane</keyword>
<sequence length="213" mass="23363">MIKITESFLIAIAICIDAFAIGLSYGMKNIKFPKISLIIISFISVCVLTVSIILGNILETLLPNNLTTILSFLILVGLGCSLIIDGYIKHLYIQKKENNDKNLINIKLSRLEITVNISPDNEVVNKDISENIDFKESLCLGIALSLDSLGVGFGSAIANVNYLEVIIFVFIFNLLSIPLGTTLGKKFKLYVKNIKTFWIAGGILIILGILKLA</sequence>
<reference evidence="6 7" key="1">
    <citation type="submission" date="2023-03" db="EMBL/GenBank/DDBJ databases">
        <title>Complete genome sequence of Tepidibacter sp. SWIR-1, isolated from a deep-sea hydrothermal vent.</title>
        <authorList>
            <person name="Li X."/>
        </authorList>
    </citation>
    <scope>NUCLEOTIDE SEQUENCE [LARGE SCALE GENOMIC DNA]</scope>
    <source>
        <strain evidence="6 7">SWIR-1</strain>
    </source>
</reference>
<gene>
    <name evidence="6" type="primary">ytaF</name>
    <name evidence="6" type="ORF">P4S50_00840</name>
</gene>
<evidence type="ECO:0000313" key="6">
    <source>
        <dbReference type="EMBL" id="WFD10652.1"/>
    </source>
</evidence>
<evidence type="ECO:0000256" key="2">
    <source>
        <dbReference type="ARBA" id="ARBA00022692"/>
    </source>
</evidence>
<dbReference type="InterPro" id="IPR014205">
    <property type="entry name" value="Spore_YtaF"/>
</dbReference>
<evidence type="ECO:0000256" key="5">
    <source>
        <dbReference type="SAM" id="Phobius"/>
    </source>
</evidence>
<protein>
    <submittedName>
        <fullName evidence="6">Sporulation membrane protein YtaF</fullName>
    </submittedName>
</protein>
<dbReference type="EMBL" id="CP120733">
    <property type="protein sequence ID" value="WFD10652.1"/>
    <property type="molecule type" value="Genomic_DNA"/>
</dbReference>
<dbReference type="Proteomes" id="UP001222800">
    <property type="component" value="Chromosome"/>
</dbReference>
<name>A0ABY8ECL3_9FIRM</name>
<proteinExistence type="predicted"/>
<dbReference type="NCBIfam" id="TIGR02840">
    <property type="entry name" value="spore_YtaF"/>
    <property type="match status" value="1"/>
</dbReference>
<feature type="transmembrane region" description="Helical" evidence="5">
    <location>
        <begin position="37"/>
        <end position="57"/>
    </location>
</feature>
<keyword evidence="4 5" id="KW-0472">Membrane</keyword>
<dbReference type="Pfam" id="PF02659">
    <property type="entry name" value="Mntp"/>
    <property type="match status" value="1"/>
</dbReference>
<evidence type="ECO:0000256" key="4">
    <source>
        <dbReference type="ARBA" id="ARBA00023136"/>
    </source>
</evidence>
<feature type="transmembrane region" description="Helical" evidence="5">
    <location>
        <begin position="69"/>
        <end position="88"/>
    </location>
</feature>
<accession>A0ABY8ECL3</accession>